<dbReference type="Pfam" id="PF01966">
    <property type="entry name" value="HD"/>
    <property type="match status" value="1"/>
</dbReference>
<dbReference type="NCBIfam" id="NF002326">
    <property type="entry name" value="PRK01286.1-1"/>
    <property type="match status" value="1"/>
</dbReference>
<evidence type="ECO:0000313" key="4">
    <source>
        <dbReference type="EMBL" id="KND61029.1"/>
    </source>
</evidence>
<dbReference type="OrthoDB" id="9803619at2"/>
<dbReference type="CDD" id="cd00077">
    <property type="entry name" value="HDc"/>
    <property type="match status" value="1"/>
</dbReference>
<dbReference type="NCBIfam" id="TIGR01353">
    <property type="entry name" value="dGTP_triPase"/>
    <property type="match status" value="1"/>
</dbReference>
<name>A0A0L0MGD5_9BURK</name>
<evidence type="ECO:0000256" key="1">
    <source>
        <dbReference type="ARBA" id="ARBA00022801"/>
    </source>
</evidence>
<dbReference type="InterPro" id="IPR003607">
    <property type="entry name" value="HD/PDEase_dom"/>
</dbReference>
<dbReference type="InterPro" id="IPR006261">
    <property type="entry name" value="dGTPase"/>
</dbReference>
<dbReference type="PANTHER" id="PTHR11373">
    <property type="entry name" value="DEOXYNUCLEOSIDE TRIPHOSPHATE TRIPHOSPHOHYDROLASE"/>
    <property type="match status" value="1"/>
</dbReference>
<organism evidence="4 5">
    <name type="scientific">Candidatus Burkholderia verschuerenii</name>
    <dbReference type="NCBI Taxonomy" id="242163"/>
    <lineage>
        <taxon>Bacteria</taxon>
        <taxon>Pseudomonadati</taxon>
        <taxon>Pseudomonadota</taxon>
        <taxon>Betaproteobacteria</taxon>
        <taxon>Burkholderiales</taxon>
        <taxon>Burkholderiaceae</taxon>
        <taxon>Burkholderia</taxon>
    </lineage>
</organism>
<dbReference type="PATRIC" id="fig|242163.4.peg.4659"/>
<dbReference type="Pfam" id="PF13286">
    <property type="entry name" value="HD_assoc"/>
    <property type="match status" value="1"/>
</dbReference>
<feature type="domain" description="HD" evidence="3">
    <location>
        <begin position="82"/>
        <end position="213"/>
    </location>
</feature>
<gene>
    <name evidence="4" type="ORF">BVER_02809</name>
</gene>
<dbReference type="InterPro" id="IPR006674">
    <property type="entry name" value="HD_domain"/>
</dbReference>
<dbReference type="SUPFAM" id="SSF109604">
    <property type="entry name" value="HD-domain/PDEase-like"/>
    <property type="match status" value="1"/>
</dbReference>
<dbReference type="Gene3D" id="1.10.3210.10">
    <property type="entry name" value="Hypothetical protein af1432"/>
    <property type="match status" value="1"/>
</dbReference>
<dbReference type="HAMAP" id="MF_01212">
    <property type="entry name" value="dGTPase_type2"/>
    <property type="match status" value="1"/>
</dbReference>
<dbReference type="Proteomes" id="UP000036959">
    <property type="component" value="Unassembled WGS sequence"/>
</dbReference>
<dbReference type="InterPro" id="IPR026875">
    <property type="entry name" value="PHydrolase_assoc_dom"/>
</dbReference>
<keyword evidence="1 2" id="KW-0378">Hydrolase</keyword>
<dbReference type="SMART" id="SM00471">
    <property type="entry name" value="HDc"/>
    <property type="match status" value="1"/>
</dbReference>
<evidence type="ECO:0000313" key="5">
    <source>
        <dbReference type="Proteomes" id="UP000036959"/>
    </source>
</evidence>
<comment type="caution">
    <text evidence="4">The sequence shown here is derived from an EMBL/GenBank/DDBJ whole genome shotgun (WGS) entry which is preliminary data.</text>
</comment>
<evidence type="ECO:0000259" key="3">
    <source>
        <dbReference type="PROSITE" id="PS51831"/>
    </source>
</evidence>
<sequence length="406" mass="45831">MSEIKREVPPGVPSSLDLEAHLAPYAAHSLQSRGRRHHETPPAARTEFQRDRDRIVHSTAFRRLEYKTQVFVNHEGDLFRTRLTHSLEVAQIARSVARNLRLNEDLVEAISLAHDLGHTPFGHAGQDALHDCMRDHGGFEHNLQSLAVVDQLEEHYGAFNGLNLCFETREGILKHCSRENARKLGDLGERFLTGKQPSLEAQIANLADEIAYNNHDVDDGLRSGLITLEQLAEVSLWVTHFEAARAEYPNIEGRRLIHETIRRIINTLIVDLIESTNLNLARVKPESLDDVRHAPTLVAHSEEIAAQAAALKRFLFKNLYRHYRVMRMANKAKRVVTGLFDAFIEDPRLLPPAYQARGPVAEESANDAAAPTHGSSQARLVAHYIAGMTDRYALKEYQRLFVIDNN</sequence>
<proteinExistence type="inferred from homology"/>
<reference evidence="5" key="1">
    <citation type="submission" date="2015-06" db="EMBL/GenBank/DDBJ databases">
        <title>Comparative genomics of Burkholderia leaf nodule symbionts.</title>
        <authorList>
            <person name="Carlier A."/>
            <person name="Eberl L."/>
            <person name="Pinto-Carbo M."/>
        </authorList>
    </citation>
    <scope>NUCLEOTIDE SEQUENCE [LARGE SCALE GENOMIC DNA]</scope>
    <source>
        <strain evidence="5">UZHbot4</strain>
    </source>
</reference>
<dbReference type="GO" id="GO:0006203">
    <property type="term" value="P:dGTP catabolic process"/>
    <property type="evidence" value="ECO:0007669"/>
    <property type="project" value="TreeGrafter"/>
</dbReference>
<dbReference type="InterPro" id="IPR050135">
    <property type="entry name" value="dGTPase-like"/>
</dbReference>
<comment type="similarity">
    <text evidence="2">Belongs to the dGTPase family. Type 2 subfamily.</text>
</comment>
<evidence type="ECO:0000256" key="2">
    <source>
        <dbReference type="HAMAP-Rule" id="MF_01212"/>
    </source>
</evidence>
<keyword evidence="5" id="KW-1185">Reference proteome</keyword>
<dbReference type="FunFam" id="1.10.3210.10:FF:000024">
    <property type="entry name" value="Deoxyguanosinetriphosphate triphosphohydrolase-like protein"/>
    <property type="match status" value="1"/>
</dbReference>
<dbReference type="InterPro" id="IPR023023">
    <property type="entry name" value="dNTPase_2"/>
</dbReference>
<accession>A0A0L0MGD5</accession>
<protein>
    <recommendedName>
        <fullName evidence="2">Deoxyguanosinetriphosphate triphosphohydrolase-like protein</fullName>
    </recommendedName>
</protein>
<dbReference type="AlphaFoldDB" id="A0A0L0MGD5"/>
<dbReference type="PROSITE" id="PS51831">
    <property type="entry name" value="HD"/>
    <property type="match status" value="1"/>
</dbReference>
<dbReference type="PANTHER" id="PTHR11373:SF43">
    <property type="entry name" value="DEOXYGUANOSINETRIPHOSPHATE TRIPHOSPHOHYDROLASE-LIKE PROTEIN"/>
    <property type="match status" value="1"/>
</dbReference>
<dbReference type="GO" id="GO:0008832">
    <property type="term" value="F:dGTPase activity"/>
    <property type="evidence" value="ECO:0007669"/>
    <property type="project" value="TreeGrafter"/>
</dbReference>
<dbReference type="EMBL" id="LFJJ01000035">
    <property type="protein sequence ID" value="KND61029.1"/>
    <property type="molecule type" value="Genomic_DNA"/>
</dbReference>